<dbReference type="EMBL" id="LT906454">
    <property type="protein sequence ID" value="SNV38857.1"/>
    <property type="molecule type" value="Genomic_DNA"/>
</dbReference>
<sequence>MAVSHISFLTKDTDKPTDLIAAIGAIDWGAGQFLVKRLLSGNLDQNDVVIVLTTSNGDLMGFVALLKHDIADLSYEGPYLSTLYVVPSYRSQGLSRQLITLVEEAAQVRDYHEIYTITRHQGLYEKYGFTFLEDIKDQFGRDMRLLRKSLVD</sequence>
<dbReference type="KEGG" id="saco:SAME_00871"/>
<dbReference type="GO" id="GO:0016747">
    <property type="term" value="F:acyltransferase activity, transferring groups other than amino-acyl groups"/>
    <property type="evidence" value="ECO:0007669"/>
    <property type="project" value="InterPro"/>
</dbReference>
<accession>A0A239WWP8</accession>
<dbReference type="Gene3D" id="3.40.630.30">
    <property type="match status" value="1"/>
</dbReference>
<dbReference type="InterPro" id="IPR016181">
    <property type="entry name" value="Acyl_CoA_acyltransferase"/>
</dbReference>
<protein>
    <submittedName>
        <fullName evidence="2">2-keto-3-deoxygluconate permease</fullName>
    </submittedName>
</protein>
<dbReference type="GeneID" id="301156640"/>
<dbReference type="InterPro" id="IPR000182">
    <property type="entry name" value="GNAT_dom"/>
</dbReference>
<dbReference type="AlphaFoldDB" id="A0A239WWP8"/>
<name>A0A239WWP8_STRAI</name>
<dbReference type="RefSeq" id="WP_029691100.1">
    <property type="nucleotide sequence ID" value="NZ_LT906454.1"/>
</dbReference>
<organism evidence="2 3">
    <name type="scientific">Streptococcus acidominimus</name>
    <dbReference type="NCBI Taxonomy" id="1326"/>
    <lineage>
        <taxon>Bacteria</taxon>
        <taxon>Bacillati</taxon>
        <taxon>Bacillota</taxon>
        <taxon>Bacilli</taxon>
        <taxon>Lactobacillales</taxon>
        <taxon>Streptococcaceae</taxon>
        <taxon>Streptococcus</taxon>
    </lineage>
</organism>
<dbReference type="CDD" id="cd04301">
    <property type="entry name" value="NAT_SF"/>
    <property type="match status" value="1"/>
</dbReference>
<dbReference type="Proteomes" id="UP000215144">
    <property type="component" value="Chromosome 1"/>
</dbReference>
<evidence type="ECO:0000313" key="2">
    <source>
        <dbReference type="EMBL" id="SNV38857.1"/>
    </source>
</evidence>
<dbReference type="Pfam" id="PF13673">
    <property type="entry name" value="Acetyltransf_10"/>
    <property type="match status" value="1"/>
</dbReference>
<dbReference type="SUPFAM" id="SSF55729">
    <property type="entry name" value="Acyl-CoA N-acyltransferases (Nat)"/>
    <property type="match status" value="1"/>
</dbReference>
<evidence type="ECO:0000313" key="3">
    <source>
        <dbReference type="Proteomes" id="UP000215144"/>
    </source>
</evidence>
<dbReference type="OrthoDB" id="9789053at2"/>
<gene>
    <name evidence="2" type="primary">kdgT</name>
    <name evidence="2" type="ORF">SAMEA4504048_00871</name>
</gene>
<dbReference type="PROSITE" id="PS51186">
    <property type="entry name" value="GNAT"/>
    <property type="match status" value="1"/>
</dbReference>
<proteinExistence type="predicted"/>
<reference evidence="2 3" key="1">
    <citation type="submission" date="2017-06" db="EMBL/GenBank/DDBJ databases">
        <authorList>
            <consortium name="Pathogen Informatics"/>
        </authorList>
    </citation>
    <scope>NUCLEOTIDE SEQUENCE [LARGE SCALE GENOMIC DNA]</scope>
    <source>
        <strain evidence="2 3">NCTC11291</strain>
    </source>
</reference>
<feature type="domain" description="N-acetyltransferase" evidence="1">
    <location>
        <begin position="9"/>
        <end position="151"/>
    </location>
</feature>
<evidence type="ECO:0000259" key="1">
    <source>
        <dbReference type="PROSITE" id="PS51186"/>
    </source>
</evidence>